<sequence length="333" mass="37395">MSIPKPALAQPNEFVILGSGVSTSVPKINCIIRPSDEGVCQVCRHAFENPFSKERRNNVCALVRHSGKTVLIDCGKTMRDSTMRQFPKLGVRDVDAIVLTHGHADAVLGLDDARDLQRGPTRHMENGRAVWRGPAPTPVYLNEETMEVCRRVFPYLMPRSEATKNGQHIKKDIPRRVASLDWKVFGESHYLKPFYPIKGAGIQLTPIKMWHGGDYVCMGYLIRMEESPGTKEKVIAYLSDLHALPDESMRFLKRQPRIDLLVVDLLANGQNASHLNREEAVNLVRELRPLEAVAVGMTCSVGFHEVVNGELAILEKTEGIRFRLAYDGERFPC</sequence>
<dbReference type="InterPro" id="IPR001279">
    <property type="entry name" value="Metallo-B-lactamas"/>
</dbReference>
<comment type="caution">
    <text evidence="2">The sequence shown here is derived from an EMBL/GenBank/DDBJ whole genome shotgun (WGS) entry which is preliminary data.</text>
</comment>
<dbReference type="CDD" id="cd16279">
    <property type="entry name" value="metallo-hydrolase-like_MBL-fold"/>
    <property type="match status" value="1"/>
</dbReference>
<feature type="domain" description="Metallo-beta-lactamase" evidence="1">
    <location>
        <begin position="57"/>
        <end position="297"/>
    </location>
</feature>
<evidence type="ECO:0000313" key="2">
    <source>
        <dbReference type="EMBL" id="PXF42543.1"/>
    </source>
</evidence>
<dbReference type="Pfam" id="PF12706">
    <property type="entry name" value="Lactamase_B_2"/>
    <property type="match status" value="1"/>
</dbReference>
<reference evidence="2 3" key="1">
    <citation type="journal article" date="2018" name="Mol. Biol. Evol.">
        <title>Analysis of the draft genome of the red seaweed Gracilariopsis chorda provides insights into genome size evolution in Rhodophyta.</title>
        <authorList>
            <person name="Lee J."/>
            <person name="Yang E.C."/>
            <person name="Graf L."/>
            <person name="Yang J.H."/>
            <person name="Qiu H."/>
            <person name="Zel Zion U."/>
            <person name="Chan C.X."/>
            <person name="Stephens T.G."/>
            <person name="Weber A.P.M."/>
            <person name="Boo G.H."/>
            <person name="Boo S.M."/>
            <person name="Kim K.M."/>
            <person name="Shin Y."/>
            <person name="Jung M."/>
            <person name="Lee S.J."/>
            <person name="Yim H.S."/>
            <person name="Lee J.H."/>
            <person name="Bhattacharya D."/>
            <person name="Yoon H.S."/>
        </authorList>
    </citation>
    <scope>NUCLEOTIDE SEQUENCE [LARGE SCALE GENOMIC DNA]</scope>
    <source>
        <strain evidence="2 3">SKKU-2015</strain>
        <tissue evidence="2">Whole body</tissue>
    </source>
</reference>
<dbReference type="SUPFAM" id="SSF56281">
    <property type="entry name" value="Metallo-hydrolase/oxidoreductase"/>
    <property type="match status" value="1"/>
</dbReference>
<dbReference type="STRING" id="448386.A0A2V3IKH3"/>
<dbReference type="PANTHER" id="PTHR42663:SF6">
    <property type="entry name" value="HYDROLASE C777.06C-RELATED"/>
    <property type="match status" value="1"/>
</dbReference>
<dbReference type="PANTHER" id="PTHR42663">
    <property type="entry name" value="HYDROLASE C777.06C-RELATED-RELATED"/>
    <property type="match status" value="1"/>
</dbReference>
<gene>
    <name evidence="2" type="ORF">BWQ96_07705</name>
</gene>
<name>A0A2V3IKH3_9FLOR</name>
<dbReference type="SMART" id="SM00849">
    <property type="entry name" value="Lactamase_B"/>
    <property type="match status" value="1"/>
</dbReference>
<proteinExistence type="predicted"/>
<dbReference type="Gene3D" id="3.60.15.10">
    <property type="entry name" value="Ribonuclease Z/Hydroxyacylglutathione hydrolase-like"/>
    <property type="match status" value="1"/>
</dbReference>
<accession>A0A2V3IKH3</accession>
<dbReference type="GO" id="GO:0016787">
    <property type="term" value="F:hydrolase activity"/>
    <property type="evidence" value="ECO:0007669"/>
    <property type="project" value="UniProtKB-KW"/>
</dbReference>
<protein>
    <submittedName>
        <fullName evidence="2">Putative hydrolase</fullName>
    </submittedName>
</protein>
<dbReference type="Proteomes" id="UP000247409">
    <property type="component" value="Unassembled WGS sequence"/>
</dbReference>
<dbReference type="AlphaFoldDB" id="A0A2V3IKH3"/>
<organism evidence="2 3">
    <name type="scientific">Gracilariopsis chorda</name>
    <dbReference type="NCBI Taxonomy" id="448386"/>
    <lineage>
        <taxon>Eukaryota</taxon>
        <taxon>Rhodophyta</taxon>
        <taxon>Florideophyceae</taxon>
        <taxon>Rhodymeniophycidae</taxon>
        <taxon>Gracilariales</taxon>
        <taxon>Gracilariaceae</taxon>
        <taxon>Gracilariopsis</taxon>
    </lineage>
</organism>
<evidence type="ECO:0000259" key="1">
    <source>
        <dbReference type="SMART" id="SM00849"/>
    </source>
</evidence>
<keyword evidence="3" id="KW-1185">Reference proteome</keyword>
<keyword evidence="2" id="KW-0378">Hydrolase</keyword>
<dbReference type="OrthoDB" id="341300at2759"/>
<evidence type="ECO:0000313" key="3">
    <source>
        <dbReference type="Proteomes" id="UP000247409"/>
    </source>
</evidence>
<dbReference type="EMBL" id="NBIV01000158">
    <property type="protein sequence ID" value="PXF42543.1"/>
    <property type="molecule type" value="Genomic_DNA"/>
</dbReference>
<dbReference type="InterPro" id="IPR036866">
    <property type="entry name" value="RibonucZ/Hydroxyglut_hydro"/>
</dbReference>